<protein>
    <submittedName>
        <fullName evidence="2">LysR family transcriptional regulator</fullName>
    </submittedName>
</protein>
<evidence type="ECO:0000259" key="1">
    <source>
        <dbReference type="PROSITE" id="PS50931"/>
    </source>
</evidence>
<organism evidence="2 3">
    <name type="scientific">Staphylococcus gallinarum</name>
    <dbReference type="NCBI Taxonomy" id="1293"/>
    <lineage>
        <taxon>Bacteria</taxon>
        <taxon>Bacillati</taxon>
        <taxon>Bacillota</taxon>
        <taxon>Bacilli</taxon>
        <taxon>Bacillales</taxon>
        <taxon>Staphylococcaceae</taxon>
        <taxon>Staphylococcus</taxon>
    </lineage>
</organism>
<evidence type="ECO:0000313" key="2">
    <source>
        <dbReference type="EMBL" id="RIP15827.1"/>
    </source>
</evidence>
<dbReference type="InterPro" id="IPR000847">
    <property type="entry name" value="LysR_HTH_N"/>
</dbReference>
<feature type="domain" description="HTH lysR-type" evidence="1">
    <location>
        <begin position="1"/>
        <end position="26"/>
    </location>
</feature>
<accession>A0A3A0UUH9</accession>
<name>A0A3A0UUH9_STAGA</name>
<dbReference type="Proteomes" id="UP000265541">
    <property type="component" value="Unassembled WGS sequence"/>
</dbReference>
<dbReference type="Gene3D" id="1.10.10.10">
    <property type="entry name" value="Winged helix-like DNA-binding domain superfamily/Winged helix DNA-binding domain"/>
    <property type="match status" value="1"/>
</dbReference>
<dbReference type="AlphaFoldDB" id="A0A3A0UUH9"/>
<dbReference type="GO" id="GO:0003700">
    <property type="term" value="F:DNA-binding transcription factor activity"/>
    <property type="evidence" value="ECO:0007669"/>
    <property type="project" value="InterPro"/>
</dbReference>
<evidence type="ECO:0000313" key="3">
    <source>
        <dbReference type="Proteomes" id="UP000265541"/>
    </source>
</evidence>
<comment type="caution">
    <text evidence="2">The sequence shown here is derived from an EMBL/GenBank/DDBJ whole genome shotgun (WGS) entry which is preliminary data.</text>
</comment>
<proteinExistence type="predicted"/>
<sequence>MELKTLQYFVRIAREESITRAANALH</sequence>
<dbReference type="EMBL" id="QYJN01000538">
    <property type="protein sequence ID" value="RIP15827.1"/>
    <property type="molecule type" value="Genomic_DNA"/>
</dbReference>
<dbReference type="Pfam" id="PF00126">
    <property type="entry name" value="HTH_1"/>
    <property type="match status" value="1"/>
</dbReference>
<feature type="non-terminal residue" evidence="2">
    <location>
        <position position="26"/>
    </location>
</feature>
<reference evidence="2 3" key="1">
    <citation type="journal article" date="2016" name="Front. Microbiol.">
        <title>Comprehensive Phylogenetic Analysis of Bovine Non-aureus Staphylococci Species Based on Whole-Genome Sequencing.</title>
        <authorList>
            <person name="Naushad S."/>
            <person name="Barkema H.W."/>
            <person name="Luby C."/>
            <person name="Condas L.A."/>
            <person name="Nobrega D.B."/>
            <person name="Carson D.A."/>
            <person name="De Buck J."/>
        </authorList>
    </citation>
    <scope>NUCLEOTIDE SEQUENCE [LARGE SCALE GENOMIC DNA]</scope>
    <source>
        <strain evidence="2 3">SNUC 4781</strain>
    </source>
</reference>
<gene>
    <name evidence="2" type="ORF">BUZ14_16890</name>
</gene>
<dbReference type="PROSITE" id="PS50931">
    <property type="entry name" value="HTH_LYSR"/>
    <property type="match status" value="1"/>
</dbReference>
<dbReference type="InterPro" id="IPR036388">
    <property type="entry name" value="WH-like_DNA-bd_sf"/>
</dbReference>